<reference evidence="1" key="2">
    <citation type="submission" date="2022-01" db="EMBL/GenBank/DDBJ databases">
        <authorList>
            <person name="Yamashiro T."/>
            <person name="Shiraishi A."/>
            <person name="Satake H."/>
            <person name="Nakayama K."/>
        </authorList>
    </citation>
    <scope>NUCLEOTIDE SEQUENCE</scope>
</reference>
<protein>
    <submittedName>
        <fullName evidence="1">Uncharacterized protein</fullName>
    </submittedName>
</protein>
<comment type="caution">
    <text evidence="1">The sequence shown here is derived from an EMBL/GenBank/DDBJ whole genome shotgun (WGS) entry which is preliminary data.</text>
</comment>
<evidence type="ECO:0000313" key="2">
    <source>
        <dbReference type="Proteomes" id="UP001151760"/>
    </source>
</evidence>
<gene>
    <name evidence="1" type="ORF">Tco_0911141</name>
</gene>
<dbReference type="EMBL" id="BQNB010014659">
    <property type="protein sequence ID" value="GJT30866.1"/>
    <property type="molecule type" value="Genomic_DNA"/>
</dbReference>
<dbReference type="Proteomes" id="UP001151760">
    <property type="component" value="Unassembled WGS sequence"/>
</dbReference>
<name>A0ABQ5CUY7_9ASTR</name>
<sequence>MVEVVVDFQIRVVDVGIRVVVVRHVVVEMDLKGPVANYPWFQHKGHLVIFVVVEVLEVDLDGACGGERDFFLGGGDGVFSFWCSLLKDSRLTQEVARNVKKNDVEDDDYMVEVVKCFV</sequence>
<keyword evidence="2" id="KW-1185">Reference proteome</keyword>
<reference evidence="1" key="1">
    <citation type="journal article" date="2022" name="Int. J. Mol. Sci.">
        <title>Draft Genome of Tanacetum Coccineum: Genomic Comparison of Closely Related Tanacetum-Family Plants.</title>
        <authorList>
            <person name="Yamashiro T."/>
            <person name="Shiraishi A."/>
            <person name="Nakayama K."/>
            <person name="Satake H."/>
        </authorList>
    </citation>
    <scope>NUCLEOTIDE SEQUENCE</scope>
</reference>
<evidence type="ECO:0000313" key="1">
    <source>
        <dbReference type="EMBL" id="GJT30866.1"/>
    </source>
</evidence>
<proteinExistence type="predicted"/>
<organism evidence="1 2">
    <name type="scientific">Tanacetum coccineum</name>
    <dbReference type="NCBI Taxonomy" id="301880"/>
    <lineage>
        <taxon>Eukaryota</taxon>
        <taxon>Viridiplantae</taxon>
        <taxon>Streptophyta</taxon>
        <taxon>Embryophyta</taxon>
        <taxon>Tracheophyta</taxon>
        <taxon>Spermatophyta</taxon>
        <taxon>Magnoliopsida</taxon>
        <taxon>eudicotyledons</taxon>
        <taxon>Gunneridae</taxon>
        <taxon>Pentapetalae</taxon>
        <taxon>asterids</taxon>
        <taxon>campanulids</taxon>
        <taxon>Asterales</taxon>
        <taxon>Asteraceae</taxon>
        <taxon>Asteroideae</taxon>
        <taxon>Anthemideae</taxon>
        <taxon>Anthemidinae</taxon>
        <taxon>Tanacetum</taxon>
    </lineage>
</organism>
<accession>A0ABQ5CUY7</accession>